<dbReference type="FunCoup" id="A0A059C057">
    <property type="interactions" value="1613"/>
</dbReference>
<protein>
    <recommendedName>
        <fullName evidence="2">DUF4378 domain-containing protein</fullName>
    </recommendedName>
</protein>
<evidence type="ECO:0000256" key="1">
    <source>
        <dbReference type="SAM" id="MobiDB-lite"/>
    </source>
</evidence>
<dbReference type="eggNOG" id="ENOG502QV0Y">
    <property type="taxonomic scope" value="Eukaryota"/>
</dbReference>
<feature type="compositionally biased region" description="Basic residues" evidence="1">
    <location>
        <begin position="123"/>
        <end position="134"/>
    </location>
</feature>
<evidence type="ECO:0000313" key="3">
    <source>
        <dbReference type="EMBL" id="KCW71604.1"/>
    </source>
</evidence>
<dbReference type="STRING" id="71139.A0A059C057"/>
<dbReference type="Gramene" id="KCW71605">
    <property type="protein sequence ID" value="KCW71605"/>
    <property type="gene ID" value="EUGRSUZ_E00135"/>
</dbReference>
<organism evidence="3">
    <name type="scientific">Eucalyptus grandis</name>
    <name type="common">Flooded gum</name>
    <dbReference type="NCBI Taxonomy" id="71139"/>
    <lineage>
        <taxon>Eukaryota</taxon>
        <taxon>Viridiplantae</taxon>
        <taxon>Streptophyta</taxon>
        <taxon>Embryophyta</taxon>
        <taxon>Tracheophyta</taxon>
        <taxon>Spermatophyta</taxon>
        <taxon>Magnoliopsida</taxon>
        <taxon>eudicotyledons</taxon>
        <taxon>Gunneridae</taxon>
        <taxon>Pentapetalae</taxon>
        <taxon>rosids</taxon>
        <taxon>malvids</taxon>
        <taxon>Myrtales</taxon>
        <taxon>Myrtaceae</taxon>
        <taxon>Myrtoideae</taxon>
        <taxon>Eucalypteae</taxon>
        <taxon>Eucalyptus</taxon>
    </lineage>
</organism>
<dbReference type="EMBL" id="KK198757">
    <property type="protein sequence ID" value="KCW71605.1"/>
    <property type="molecule type" value="Genomic_DNA"/>
</dbReference>
<name>A0A059C057_EUCGR</name>
<dbReference type="KEGG" id="egr:104443437"/>
<dbReference type="EMBL" id="KK198757">
    <property type="protein sequence ID" value="KCW71604.1"/>
    <property type="molecule type" value="Genomic_DNA"/>
</dbReference>
<evidence type="ECO:0000259" key="2">
    <source>
        <dbReference type="Pfam" id="PF14309"/>
    </source>
</evidence>
<feature type="domain" description="DUF4378" evidence="2">
    <location>
        <begin position="715"/>
        <end position="863"/>
    </location>
</feature>
<gene>
    <name evidence="3" type="ORF">EUGRSUZ_E00135</name>
</gene>
<dbReference type="InterPro" id="IPR025486">
    <property type="entry name" value="DUF4378"/>
</dbReference>
<dbReference type="Gramene" id="KCW71604">
    <property type="protein sequence ID" value="KCW71604"/>
    <property type="gene ID" value="EUGRSUZ_E00135"/>
</dbReference>
<dbReference type="Gramene" id="KCW71607">
    <property type="protein sequence ID" value="KCW71607"/>
    <property type="gene ID" value="EUGRSUZ_E00135"/>
</dbReference>
<dbReference type="EMBL" id="KK198757">
    <property type="protein sequence ID" value="KCW71606.1"/>
    <property type="molecule type" value="Genomic_DNA"/>
</dbReference>
<dbReference type="EMBL" id="KK198757">
    <property type="protein sequence ID" value="KCW71607.1"/>
    <property type="molecule type" value="Genomic_DNA"/>
</dbReference>
<dbReference type="Gramene" id="KCW71606">
    <property type="protein sequence ID" value="KCW71606"/>
    <property type="gene ID" value="EUGRSUZ_E00135"/>
</dbReference>
<dbReference type="PANTHER" id="PTHR47212">
    <property type="entry name" value="ADHESIN-LIKE PROTEIN, PUTATIVE (DUF3741)-RELATED"/>
    <property type="match status" value="1"/>
</dbReference>
<feature type="region of interest" description="Disordered" evidence="1">
    <location>
        <begin position="102"/>
        <end position="144"/>
    </location>
</feature>
<accession>A0A059C057</accession>
<dbReference type="PANTHER" id="PTHR47212:SF4">
    <property type="entry name" value="ADHESIN-LIKE PROTEIN, PUTATIVE (DUF3741)-RELATED"/>
    <property type="match status" value="1"/>
</dbReference>
<dbReference type="OrthoDB" id="770239at2759"/>
<proteinExistence type="predicted"/>
<dbReference type="AlphaFoldDB" id="A0A059C057"/>
<dbReference type="Pfam" id="PF14309">
    <property type="entry name" value="DUF4378"/>
    <property type="match status" value="1"/>
</dbReference>
<reference evidence="3" key="1">
    <citation type="submission" date="2013-07" db="EMBL/GenBank/DDBJ databases">
        <title>The genome of Eucalyptus grandis.</title>
        <authorList>
            <person name="Schmutz J."/>
            <person name="Hayes R."/>
            <person name="Myburg A."/>
            <person name="Tuskan G."/>
            <person name="Grattapaglia D."/>
            <person name="Rokhsar D.S."/>
        </authorList>
    </citation>
    <scope>NUCLEOTIDE SEQUENCE</scope>
    <source>
        <tissue evidence="3">Leaf extractions</tissue>
    </source>
</reference>
<sequence length="890" mass="100614">MAKKSQRRPMQREKNQASCMWGLIRILDFRSSRKLLTDQRRQNCLVAGAANSVNKLKLLKSCDEDCTGTLDCEEGREMIGGAGKTSVKTLIEKEMVGEDVMTGVSETGIERKRSSLVQESQRKKNRRGSKRSSKKSCDLDGDNFGPTEGSELECSCGQNTYQLLAANHNENEIVEDLCQQISRKSSGCKKCVAYGRVSVQLNPKHSDVEENLFELITEFLNKQLTSGKYIDEYGNIPCSTDVKMLQFLTSAEFSLLDLLQDPNKTVMQYIQRLQDSHLDSLKELNSLREEDALSQYEDSLHHEELGKFGRRAKSREGKSLNRNEKSPLSNTIVILKPGMTDPLQLKRGCNPRLSPQILYTAKRQSTRASAHYFISDIKRKLKNMVVKEHRGITVDGPKKRHQKGQQILGSVGENVGKCSASKDHLYVELAGIKREKSEDKPGDIRMTTKSEAADNHQHRLSNIYVEAKKHLFEMLNHGDADAVSLSRQYPETLGRILSNPELNCFPIGPRRDSKHGILNHLHSSTQRTTESCISKSFTRGVQTLETDLNISEIVLSSDKVKTTDAATREEIISEDICGATRLEIQGDCDIFCPPSDPVRSPSMSVESIPEDECSKPVKKKYYGMEQQPLSLFSSPPSALTIKKVEDLELVIDRSDRPSPVSVLEPPFTEYDISPASPAPVELSTESLLVEFEDDFSTTDKEIYLRNFEVEKELVFEYVKKVLEASNLNCDDLYLKSQSSDRLIEPSVLDKVDFFGDHLHYDQKLLFDCINEVLSEVFEYYNSCYPSFSFVKRRIRRIPAMKYAVLEVCRGVHWHLLPLPLPRSLEQIIQKDMSRTGTWMDLRFDAENIGIEVSEAIIAELMDEIMSSCVNESVQRANALQLVLGHMTMEA</sequence>